<sequence length="219" mass="25394">MGDITSFRLNATGGEYRPTFLVRTSDWQVVPGYEAVHGYCALSYCWEQSGEMIKKKNGEYDIIDEGHHQIVTIHEMNNPRNYKTQVELELSISTELAAPAESTYFLNGSYFVDNDMRLLFKSKIYWKIQIKKYNHKSRFRGQLRLGKNKNKDTVSDSSVLDHLNARNWGFGDCSTDQGSRTTTKDKGALLLERFMGCHAFGAYATHYYQHKNMVFYHYH</sequence>
<gene>
    <name evidence="1" type="ORF">BDA99DRAFT_594262</name>
</gene>
<accession>A0AAD5JLA8</accession>
<proteinExistence type="predicted"/>
<dbReference type="AlphaFoldDB" id="A0AAD5JLA8"/>
<keyword evidence="2" id="KW-1185">Reference proteome</keyword>
<reference evidence="1" key="2">
    <citation type="submission" date="2023-02" db="EMBL/GenBank/DDBJ databases">
        <authorList>
            <consortium name="DOE Joint Genome Institute"/>
            <person name="Mondo S.J."/>
            <person name="Chang Y."/>
            <person name="Wang Y."/>
            <person name="Ahrendt S."/>
            <person name="Andreopoulos W."/>
            <person name="Barry K."/>
            <person name="Beard J."/>
            <person name="Benny G.L."/>
            <person name="Blankenship S."/>
            <person name="Bonito G."/>
            <person name="Cuomo C."/>
            <person name="Desiro A."/>
            <person name="Gervers K.A."/>
            <person name="Hundley H."/>
            <person name="Kuo A."/>
            <person name="LaButti K."/>
            <person name="Lang B.F."/>
            <person name="Lipzen A."/>
            <person name="O'Donnell K."/>
            <person name="Pangilinan J."/>
            <person name="Reynolds N."/>
            <person name="Sandor L."/>
            <person name="Smith M.W."/>
            <person name="Tsang A."/>
            <person name="Grigoriev I.V."/>
            <person name="Stajich J.E."/>
            <person name="Spatafora J.W."/>
        </authorList>
    </citation>
    <scope>NUCLEOTIDE SEQUENCE</scope>
    <source>
        <strain evidence="1">RSA 2281</strain>
    </source>
</reference>
<reference evidence="1" key="1">
    <citation type="journal article" date="2022" name="IScience">
        <title>Evolution of zygomycete secretomes and the origins of terrestrial fungal ecologies.</title>
        <authorList>
            <person name="Chang Y."/>
            <person name="Wang Y."/>
            <person name="Mondo S."/>
            <person name="Ahrendt S."/>
            <person name="Andreopoulos W."/>
            <person name="Barry K."/>
            <person name="Beard J."/>
            <person name="Benny G.L."/>
            <person name="Blankenship S."/>
            <person name="Bonito G."/>
            <person name="Cuomo C."/>
            <person name="Desiro A."/>
            <person name="Gervers K.A."/>
            <person name="Hundley H."/>
            <person name="Kuo A."/>
            <person name="LaButti K."/>
            <person name="Lang B.F."/>
            <person name="Lipzen A."/>
            <person name="O'Donnell K."/>
            <person name="Pangilinan J."/>
            <person name="Reynolds N."/>
            <person name="Sandor L."/>
            <person name="Smith M.E."/>
            <person name="Tsang A."/>
            <person name="Grigoriev I.V."/>
            <person name="Stajich J.E."/>
            <person name="Spatafora J.W."/>
        </authorList>
    </citation>
    <scope>NUCLEOTIDE SEQUENCE</scope>
    <source>
        <strain evidence="1">RSA 2281</strain>
    </source>
</reference>
<organism evidence="1 2">
    <name type="scientific">Phascolomyces articulosus</name>
    <dbReference type="NCBI Taxonomy" id="60185"/>
    <lineage>
        <taxon>Eukaryota</taxon>
        <taxon>Fungi</taxon>
        <taxon>Fungi incertae sedis</taxon>
        <taxon>Mucoromycota</taxon>
        <taxon>Mucoromycotina</taxon>
        <taxon>Mucoromycetes</taxon>
        <taxon>Mucorales</taxon>
        <taxon>Lichtheimiaceae</taxon>
        <taxon>Phascolomyces</taxon>
    </lineage>
</organism>
<dbReference type="EMBL" id="JAIXMP010000057">
    <property type="protein sequence ID" value="KAI9244671.1"/>
    <property type="molecule type" value="Genomic_DNA"/>
</dbReference>
<name>A0AAD5JLA8_9FUNG</name>
<protein>
    <submittedName>
        <fullName evidence="1">Uncharacterized protein</fullName>
    </submittedName>
</protein>
<comment type="caution">
    <text evidence="1">The sequence shown here is derived from an EMBL/GenBank/DDBJ whole genome shotgun (WGS) entry which is preliminary data.</text>
</comment>
<evidence type="ECO:0000313" key="1">
    <source>
        <dbReference type="EMBL" id="KAI9244671.1"/>
    </source>
</evidence>
<evidence type="ECO:0000313" key="2">
    <source>
        <dbReference type="Proteomes" id="UP001209540"/>
    </source>
</evidence>
<dbReference type="Proteomes" id="UP001209540">
    <property type="component" value="Unassembled WGS sequence"/>
</dbReference>